<reference evidence="2 3" key="1">
    <citation type="journal article" date="2024" name="Ann. Entomol. Soc. Am.">
        <title>Genomic analyses of the southern and eastern yellowjacket wasps (Hymenoptera: Vespidae) reveal evolutionary signatures of social life.</title>
        <authorList>
            <person name="Catto M.A."/>
            <person name="Caine P.B."/>
            <person name="Orr S.E."/>
            <person name="Hunt B.G."/>
            <person name="Goodisman M.A.D."/>
        </authorList>
    </citation>
    <scope>NUCLEOTIDE SEQUENCE [LARGE SCALE GENOMIC DNA]</scope>
    <source>
        <strain evidence="2">233</strain>
        <tissue evidence="2">Head and thorax</tissue>
    </source>
</reference>
<proteinExistence type="predicted"/>
<dbReference type="AlphaFoldDB" id="A0ABD2AY20"/>
<protein>
    <submittedName>
        <fullName evidence="2">Protein KRI1</fullName>
    </submittedName>
</protein>
<comment type="caution">
    <text evidence="2">The sequence shown here is derived from an EMBL/GenBank/DDBJ whole genome shotgun (WGS) entry which is preliminary data.</text>
</comment>
<feature type="region of interest" description="Disordered" evidence="1">
    <location>
        <begin position="49"/>
        <end position="77"/>
    </location>
</feature>
<dbReference type="PANTHER" id="PTHR14490">
    <property type="entry name" value="ZINC FINGER, ZZ TYPE"/>
    <property type="match status" value="1"/>
</dbReference>
<accession>A0ABD2AY20</accession>
<dbReference type="PANTHER" id="PTHR14490:SF5">
    <property type="entry name" value="PROTEIN KRI1 HOMOLOG"/>
    <property type="match status" value="1"/>
</dbReference>
<sequence>MPTLFTGDNSDSDGELKVNTDYAQNYDNFRKKEELNKLKTKYGVDLNTAVSLDNEEVESDSSSSSSEEDSEGDKLNEQFDKEFYRTLARLKKKDPLIYDKKTTFFNNIEDQVNEAEKNDEQKKKKKEKVMFLRDYERKIITEREGKYSDTEDEVEIEQKKDPTYIEEQRLLKESFKKAFNDEDEDIELLKPKEKSETEKQQVN</sequence>
<evidence type="ECO:0000313" key="2">
    <source>
        <dbReference type="EMBL" id="KAL2725498.1"/>
    </source>
</evidence>
<name>A0ABD2AY20_VESSQ</name>
<organism evidence="2 3">
    <name type="scientific">Vespula squamosa</name>
    <name type="common">Southern yellow jacket</name>
    <name type="synonym">Wasp</name>
    <dbReference type="NCBI Taxonomy" id="30214"/>
    <lineage>
        <taxon>Eukaryota</taxon>
        <taxon>Metazoa</taxon>
        <taxon>Ecdysozoa</taxon>
        <taxon>Arthropoda</taxon>
        <taxon>Hexapoda</taxon>
        <taxon>Insecta</taxon>
        <taxon>Pterygota</taxon>
        <taxon>Neoptera</taxon>
        <taxon>Endopterygota</taxon>
        <taxon>Hymenoptera</taxon>
        <taxon>Apocrita</taxon>
        <taxon>Aculeata</taxon>
        <taxon>Vespoidea</taxon>
        <taxon>Vespidae</taxon>
        <taxon>Vespinae</taxon>
        <taxon>Vespula</taxon>
    </lineage>
</organism>
<gene>
    <name evidence="2" type="ORF">V1478_008171</name>
</gene>
<dbReference type="InterPro" id="IPR018034">
    <property type="entry name" value="Kri1"/>
</dbReference>
<evidence type="ECO:0000313" key="3">
    <source>
        <dbReference type="Proteomes" id="UP001607302"/>
    </source>
</evidence>
<keyword evidence="3" id="KW-1185">Reference proteome</keyword>
<dbReference type="Proteomes" id="UP001607302">
    <property type="component" value="Unassembled WGS sequence"/>
</dbReference>
<evidence type="ECO:0000256" key="1">
    <source>
        <dbReference type="SAM" id="MobiDB-lite"/>
    </source>
</evidence>
<dbReference type="EMBL" id="JAUDFV010000138">
    <property type="protein sequence ID" value="KAL2725498.1"/>
    <property type="molecule type" value="Genomic_DNA"/>
</dbReference>